<dbReference type="AlphaFoldDB" id="A0AAW1WX90"/>
<dbReference type="Pfam" id="PF00076">
    <property type="entry name" value="RRM_1"/>
    <property type="match status" value="2"/>
</dbReference>
<evidence type="ECO:0000313" key="4">
    <source>
        <dbReference type="EMBL" id="KAK9929375.1"/>
    </source>
</evidence>
<dbReference type="InterPro" id="IPR035979">
    <property type="entry name" value="RBD_domain_sf"/>
</dbReference>
<reference evidence="4 5" key="1">
    <citation type="journal article" date="2023" name="G3 (Bethesda)">
        <title>A chromosome-length genome assembly and annotation of blackberry (Rubus argutus, cv. 'Hillquist').</title>
        <authorList>
            <person name="Bruna T."/>
            <person name="Aryal R."/>
            <person name="Dudchenko O."/>
            <person name="Sargent D.J."/>
            <person name="Mead D."/>
            <person name="Buti M."/>
            <person name="Cavallini A."/>
            <person name="Hytonen T."/>
            <person name="Andres J."/>
            <person name="Pham M."/>
            <person name="Weisz D."/>
            <person name="Mascagni F."/>
            <person name="Usai G."/>
            <person name="Natali L."/>
            <person name="Bassil N."/>
            <person name="Fernandez G.E."/>
            <person name="Lomsadze A."/>
            <person name="Armour M."/>
            <person name="Olukolu B."/>
            <person name="Poorten T."/>
            <person name="Britton C."/>
            <person name="Davik J."/>
            <person name="Ashrafi H."/>
            <person name="Aiden E.L."/>
            <person name="Borodovsky M."/>
            <person name="Worthington M."/>
        </authorList>
    </citation>
    <scope>NUCLEOTIDE SEQUENCE [LARGE SCALE GENOMIC DNA]</scope>
    <source>
        <strain evidence="4">PI 553951</strain>
    </source>
</reference>
<comment type="caution">
    <text evidence="4">The sequence shown here is derived from an EMBL/GenBank/DDBJ whole genome shotgun (WGS) entry which is preliminary data.</text>
</comment>
<dbReference type="SMART" id="SM00360">
    <property type="entry name" value="RRM"/>
    <property type="match status" value="1"/>
</dbReference>
<protein>
    <recommendedName>
        <fullName evidence="3">RRM domain-containing protein</fullName>
    </recommendedName>
</protein>
<dbReference type="Gene3D" id="3.30.70.330">
    <property type="match status" value="1"/>
</dbReference>
<organism evidence="4 5">
    <name type="scientific">Rubus argutus</name>
    <name type="common">Southern blackberry</name>
    <dbReference type="NCBI Taxonomy" id="59490"/>
    <lineage>
        <taxon>Eukaryota</taxon>
        <taxon>Viridiplantae</taxon>
        <taxon>Streptophyta</taxon>
        <taxon>Embryophyta</taxon>
        <taxon>Tracheophyta</taxon>
        <taxon>Spermatophyta</taxon>
        <taxon>Magnoliopsida</taxon>
        <taxon>eudicotyledons</taxon>
        <taxon>Gunneridae</taxon>
        <taxon>Pentapetalae</taxon>
        <taxon>rosids</taxon>
        <taxon>fabids</taxon>
        <taxon>Rosales</taxon>
        <taxon>Rosaceae</taxon>
        <taxon>Rosoideae</taxon>
        <taxon>Rosoideae incertae sedis</taxon>
        <taxon>Rubus</taxon>
    </lineage>
</organism>
<dbReference type="InterPro" id="IPR012677">
    <property type="entry name" value="Nucleotide-bd_a/b_plait_sf"/>
</dbReference>
<name>A0AAW1WX90_RUBAR</name>
<proteinExistence type="predicted"/>
<gene>
    <name evidence="4" type="ORF">M0R45_026477</name>
</gene>
<keyword evidence="5" id="KW-1185">Reference proteome</keyword>
<dbReference type="InterPro" id="IPR000504">
    <property type="entry name" value="RRM_dom"/>
</dbReference>
<feature type="domain" description="RRM" evidence="3">
    <location>
        <begin position="45"/>
        <end position="118"/>
    </location>
</feature>
<evidence type="ECO:0000313" key="5">
    <source>
        <dbReference type="Proteomes" id="UP001457282"/>
    </source>
</evidence>
<dbReference type="GO" id="GO:0003723">
    <property type="term" value="F:RNA binding"/>
    <property type="evidence" value="ECO:0007669"/>
    <property type="project" value="UniProtKB-UniRule"/>
</dbReference>
<dbReference type="SUPFAM" id="SSF54928">
    <property type="entry name" value="RNA-binding domain, RBD"/>
    <property type="match status" value="2"/>
</dbReference>
<dbReference type="PANTHER" id="PTHR10352">
    <property type="entry name" value="EUKARYOTIC TRANSLATION INITIATION FACTOR 3 SUBUNIT G"/>
    <property type="match status" value="1"/>
</dbReference>
<evidence type="ECO:0000256" key="1">
    <source>
        <dbReference type="ARBA" id="ARBA00022884"/>
    </source>
</evidence>
<evidence type="ECO:0000256" key="2">
    <source>
        <dbReference type="PROSITE-ProRule" id="PRU00176"/>
    </source>
</evidence>
<evidence type="ECO:0000259" key="3">
    <source>
        <dbReference type="PROSITE" id="PS50102"/>
    </source>
</evidence>
<sequence>MMYIMLSVAGEEINTLKNQKKSMDYGFVEFDSVETATNAYKDLQLKPKSALEATKKDLRHPFSTFDEIKGLRFPNRLGRHRGFAFFEFVAEQEAKNAIQELSSTHLYGRHLVLERAKEYESLEV</sequence>
<accession>A0AAW1WX90</accession>
<keyword evidence="1 2" id="KW-0694">RNA-binding</keyword>
<dbReference type="EMBL" id="JBEDUW010000005">
    <property type="protein sequence ID" value="KAK9929375.1"/>
    <property type="molecule type" value="Genomic_DNA"/>
</dbReference>
<dbReference type="Proteomes" id="UP001457282">
    <property type="component" value="Unassembled WGS sequence"/>
</dbReference>
<dbReference type="PROSITE" id="PS50102">
    <property type="entry name" value="RRM"/>
    <property type="match status" value="1"/>
</dbReference>